<feature type="region of interest" description="Disordered" evidence="8">
    <location>
        <begin position="737"/>
        <end position="785"/>
    </location>
</feature>
<accession>A0AAD5S0T9</accession>
<dbReference type="EMBL" id="JAKWBI020000003">
    <property type="protein sequence ID" value="KAJ2907244.1"/>
    <property type="molecule type" value="Genomic_DNA"/>
</dbReference>
<evidence type="ECO:0000256" key="2">
    <source>
        <dbReference type="ARBA" id="ARBA00006653"/>
    </source>
</evidence>
<dbReference type="GO" id="GO:0017119">
    <property type="term" value="C:Golgi transport complex"/>
    <property type="evidence" value="ECO:0007669"/>
    <property type="project" value="InterPro"/>
</dbReference>
<reference evidence="9" key="1">
    <citation type="submission" date="2022-07" db="EMBL/GenBank/DDBJ databases">
        <title>Draft genome sequence of Zalerion maritima ATCC 34329, a (micro)plastics degrading marine fungus.</title>
        <authorList>
            <person name="Paco A."/>
            <person name="Goncalves M.F.M."/>
            <person name="Rocha-Santos T.A.P."/>
            <person name="Alves A."/>
        </authorList>
    </citation>
    <scope>NUCLEOTIDE SEQUENCE</scope>
    <source>
        <strain evidence="9">ATCC 34329</strain>
    </source>
</reference>
<proteinExistence type="inferred from homology"/>
<evidence type="ECO:0000256" key="6">
    <source>
        <dbReference type="ARBA" id="ARBA00023034"/>
    </source>
</evidence>
<gene>
    <name evidence="9" type="ORF">MKZ38_006538</name>
</gene>
<keyword evidence="7" id="KW-0472">Membrane</keyword>
<organism evidence="9 10">
    <name type="scientific">Zalerion maritima</name>
    <dbReference type="NCBI Taxonomy" id="339359"/>
    <lineage>
        <taxon>Eukaryota</taxon>
        <taxon>Fungi</taxon>
        <taxon>Dikarya</taxon>
        <taxon>Ascomycota</taxon>
        <taxon>Pezizomycotina</taxon>
        <taxon>Sordariomycetes</taxon>
        <taxon>Lulworthiomycetidae</taxon>
        <taxon>Lulworthiales</taxon>
        <taxon>Lulworthiaceae</taxon>
        <taxon>Zalerion</taxon>
    </lineage>
</organism>
<dbReference type="AlphaFoldDB" id="A0AAD5S0T9"/>
<protein>
    <recommendedName>
        <fullName evidence="3">Conserved oligomeric Golgi complex subunit 1</fullName>
    </recommendedName>
</protein>
<comment type="subcellular location">
    <subcellularLocation>
        <location evidence="1">Golgi apparatus membrane</location>
        <topology evidence="1">Peripheral membrane protein</topology>
    </subcellularLocation>
</comment>
<evidence type="ECO:0000256" key="3">
    <source>
        <dbReference type="ARBA" id="ARBA00020978"/>
    </source>
</evidence>
<comment type="caution">
    <text evidence="9">The sequence shown here is derived from an EMBL/GenBank/DDBJ whole genome shotgun (WGS) entry which is preliminary data.</text>
</comment>
<dbReference type="Proteomes" id="UP001201980">
    <property type="component" value="Unassembled WGS sequence"/>
</dbReference>
<evidence type="ECO:0000256" key="8">
    <source>
        <dbReference type="SAM" id="MobiDB-lite"/>
    </source>
</evidence>
<keyword evidence="10" id="KW-1185">Reference proteome</keyword>
<feature type="compositionally biased region" description="Basic and acidic residues" evidence="8">
    <location>
        <begin position="737"/>
        <end position="775"/>
    </location>
</feature>
<dbReference type="Pfam" id="PF08700">
    <property type="entry name" value="VPS51_Exo84_N"/>
    <property type="match status" value="1"/>
</dbReference>
<evidence type="ECO:0000256" key="1">
    <source>
        <dbReference type="ARBA" id="ARBA00004395"/>
    </source>
</evidence>
<evidence type="ECO:0000256" key="5">
    <source>
        <dbReference type="ARBA" id="ARBA00022927"/>
    </source>
</evidence>
<evidence type="ECO:0000313" key="9">
    <source>
        <dbReference type="EMBL" id="KAJ2907244.1"/>
    </source>
</evidence>
<dbReference type="PANTHER" id="PTHR31658">
    <property type="entry name" value="CONSERVED OLIGOMERIC GOLGI COMPLEX SUBUNIT 1"/>
    <property type="match status" value="1"/>
</dbReference>
<dbReference type="GO" id="GO:0000139">
    <property type="term" value="C:Golgi membrane"/>
    <property type="evidence" value="ECO:0007669"/>
    <property type="project" value="UniProtKB-SubCell"/>
</dbReference>
<feature type="region of interest" description="Disordered" evidence="8">
    <location>
        <begin position="138"/>
        <end position="158"/>
    </location>
</feature>
<keyword evidence="5" id="KW-0653">Protein transport</keyword>
<dbReference type="PANTHER" id="PTHR31658:SF0">
    <property type="entry name" value="CONSERVED OLIGOMERIC GOLGI COMPLEX SUBUNIT 1"/>
    <property type="match status" value="1"/>
</dbReference>
<dbReference type="GO" id="GO:0006891">
    <property type="term" value="P:intra-Golgi vesicle-mediated transport"/>
    <property type="evidence" value="ECO:0007669"/>
    <property type="project" value="InterPro"/>
</dbReference>
<name>A0AAD5S0T9_9PEZI</name>
<evidence type="ECO:0000256" key="4">
    <source>
        <dbReference type="ARBA" id="ARBA00022448"/>
    </source>
</evidence>
<keyword evidence="6" id="KW-0333">Golgi apparatus</keyword>
<keyword evidence="4" id="KW-0813">Transport</keyword>
<sequence>MSLPDPSSITSSPDLFVSNAYSLPQIRQIHKSLHAAIDDRSSRLRTQVGAGYRELLGTAETIVRMHGDADRAIDVLSAVGSRCSRGKVGAKAGSLARLRKGLGGTEGGGEEGGKSGVAARVKLLEACGLAAQIHLRTPRIPGSSGSRQQRHKTKGPPAENLVGAAKILVLGRLLANSFHAPGVKLSTETKAAAEAASKKLASQRRRLFRAVEAVLSSSDENLSRADILKALCAYSLATSGGAKDVVRHFLHVRGEAMALCFDPSERERDRCTAEDVERCLRLFTRTMVDVQKLVPAKLREALIRLAQTAIMQDPGMRMVEGLRLDVYERWCDEEIRYFTPYIQYGDLTGERAREMLTAWSEKGGQVVLAGLAKTLERIPEFRAIAQLRTTVLQLWIREGGKARGFDPNVMLASLREVVNKHLLAVLEGKVSKLRLVGSEMSATLESWTEGTTDQTESLWETDTLDMDMARHVGGGGGAAAALIQEVVARELGRNAAVSKALMCYSSWAQVIDEVGDVVSRLKKQRWESDFDDEIEDEDTIKTRERQLNVVDPKMMEDKLSELLVSAFEELEDTVEELWEAKKESPNAGHVAMYFLRVLRDVRAHLPPQLLLLEEEGEKKQKEKGVKGFGADMVPSLHDKLVETVMIRPLDEIVTEGLSKRNVVGRALWEGKPPPQELPTWPSPWAFLFLRNLSHEMEGAGIDLWSARSLRLLKDTVRAQLAGVWREALGQVVKERELEDMRKTAEAETEEQKKSNDANKDEGKKDEEGDNDKDSEKDEDGEDEQEYKNYAEVQRRELLSQWVFDIATMRCCLGPPSGSAKDELEALERAVFEETGLEGTDARQRIVKESQQYWNKTRLLFGLIEGPCRS</sequence>
<dbReference type="GO" id="GO:0015031">
    <property type="term" value="P:protein transport"/>
    <property type="evidence" value="ECO:0007669"/>
    <property type="project" value="UniProtKB-KW"/>
</dbReference>
<dbReference type="InterPro" id="IPR033370">
    <property type="entry name" value="COG1"/>
</dbReference>
<evidence type="ECO:0000313" key="10">
    <source>
        <dbReference type="Proteomes" id="UP001201980"/>
    </source>
</evidence>
<comment type="similarity">
    <text evidence="2">Belongs to the COG1 family.</text>
</comment>
<evidence type="ECO:0000256" key="7">
    <source>
        <dbReference type="ARBA" id="ARBA00023136"/>
    </source>
</evidence>